<evidence type="ECO:0000259" key="12">
    <source>
        <dbReference type="SMART" id="SM01181"/>
    </source>
</evidence>
<dbReference type="PANTHER" id="PTHR11766">
    <property type="entry name" value="TYROSYL-TRNA SYNTHETASE"/>
    <property type="match status" value="1"/>
</dbReference>
<evidence type="ECO:0000256" key="8">
    <source>
        <dbReference type="ARBA" id="ARBA00023146"/>
    </source>
</evidence>
<keyword evidence="8 11" id="KW-0030">Aminoacyl-tRNA synthetase</keyword>
<comment type="catalytic activity">
    <reaction evidence="9">
        <text>ATP + [NEDD8 protein] + [E1 NEDD8-activating enzyme]-L-cysteine = AMP + diphosphate + [E1 NEDD8-activating enzyme]-S-[NEDD8 protein]-yl-L-cysteine.</text>
        <dbReference type="EC" id="6.2.1.64"/>
    </reaction>
</comment>
<dbReference type="InterPro" id="IPR023318">
    <property type="entry name" value="Ub_act_enz_dom_a_sf"/>
</dbReference>
<name>A0A0V0U9F0_9BILA</name>
<comment type="similarity">
    <text evidence="11">Belongs to the class-I aminoacyl-tRNA synthetase family.</text>
</comment>
<dbReference type="FunFam" id="1.10.10.520:FF:000001">
    <property type="entry name" value="NEDD8-activating enzyme E1 catalytic subunit"/>
    <property type="match status" value="1"/>
</dbReference>
<keyword evidence="4 11" id="KW-0547">Nucleotide-binding</keyword>
<dbReference type="InterPro" id="IPR002307">
    <property type="entry name" value="Tyr-tRNA-ligase"/>
</dbReference>
<evidence type="ECO:0000256" key="2">
    <source>
        <dbReference type="ARBA" id="ARBA00006310"/>
    </source>
</evidence>
<dbReference type="Gene3D" id="3.40.50.720">
    <property type="entry name" value="NAD(P)-binding Rossmann-like Domain"/>
    <property type="match status" value="1"/>
</dbReference>
<dbReference type="InterPro" id="IPR030468">
    <property type="entry name" value="Uba3_N"/>
</dbReference>
<gene>
    <name evidence="13" type="primary">Uba3</name>
    <name evidence="13" type="ORF">T05_11370</name>
</gene>
<comment type="caution">
    <text evidence="13">The sequence shown here is derived from an EMBL/GenBank/DDBJ whole genome shotgun (WGS) entry which is preliminary data.</text>
</comment>
<dbReference type="Gene3D" id="1.10.240.10">
    <property type="entry name" value="Tyrosyl-Transfer RNA Synthetase"/>
    <property type="match status" value="1"/>
</dbReference>
<dbReference type="Gene3D" id="3.40.50.620">
    <property type="entry name" value="HUPs"/>
    <property type="match status" value="1"/>
</dbReference>
<dbReference type="InterPro" id="IPR002305">
    <property type="entry name" value="aa-tRNA-synth_Ic"/>
</dbReference>
<dbReference type="Gene3D" id="3.10.290.20">
    <property type="entry name" value="Ubiquitin-like 2 activating enzyme e1b. Chain: B, domain 3"/>
    <property type="match status" value="1"/>
</dbReference>
<evidence type="ECO:0000256" key="3">
    <source>
        <dbReference type="ARBA" id="ARBA00022598"/>
    </source>
</evidence>
<dbReference type="Gene3D" id="1.10.10.520">
    <property type="entry name" value="Ubiquitin activating enzymes (Uba3). Chain: B, domain 2"/>
    <property type="match status" value="1"/>
</dbReference>
<dbReference type="SUPFAM" id="SSF69572">
    <property type="entry name" value="Activating enzymes of the ubiquitin-like proteins"/>
    <property type="match status" value="1"/>
</dbReference>
<dbReference type="SUPFAM" id="SSF55174">
    <property type="entry name" value="Alpha-L RNA-binding motif"/>
    <property type="match status" value="1"/>
</dbReference>
<comment type="similarity">
    <text evidence="2">Belongs to the ubiquitin-activating E1 family. UBA3 subfamily.</text>
</comment>
<keyword evidence="6 11" id="KW-0067">ATP-binding</keyword>
<evidence type="ECO:0000256" key="5">
    <source>
        <dbReference type="ARBA" id="ARBA00022786"/>
    </source>
</evidence>
<evidence type="ECO:0000256" key="6">
    <source>
        <dbReference type="ARBA" id="ARBA00022840"/>
    </source>
</evidence>
<evidence type="ECO:0000256" key="11">
    <source>
        <dbReference type="RuleBase" id="RU361234"/>
    </source>
</evidence>
<dbReference type="InterPro" id="IPR014729">
    <property type="entry name" value="Rossmann-like_a/b/a_fold"/>
</dbReference>
<proteinExistence type="inferred from homology"/>
<dbReference type="GO" id="GO:0006437">
    <property type="term" value="P:tyrosyl-tRNA aminoacylation"/>
    <property type="evidence" value="ECO:0007669"/>
    <property type="project" value="InterPro"/>
</dbReference>
<sequence>MKHFWHCLRVFLKCHSSQSSPDVVEAVQCAIRRGAIKTSFPDSLLNNLESIRGVHPCIYAGFDPSSDSLHIGNLLIVCTLLRFHLHGFKIIFLVGSATSRLGDPSGRNVERDRLSLDEIQSNSQCIQFTLKSILRNFEKIKISLNSTNVLSTPAVLDNTDWYHQMNVLDFFDAVGRAFRLRHMMDKQCISERIHREGMSYAEFSYQTLQAYDWLHLYEKFGCLLQIGGADQTGNIHSGHDLIRFFHNQSAYGLLVPLMLSSTGEKIGKSVGSSLWLSSSRTSSFVFYQYFLQLTDKEANSMMKLFSFCSEADLERILDDHCQQPEKRIAQRFLADQLTLLVHSESGLALAKRITEILFDHRLHGIGDLDENDLNILCREVPGVQLSRQALPISAISLALKAGCFDDVNTAERTINQGGFHVNNFKITNPTLCLTGNELYSLSNFLTVLRIGRRKHFIYCFDESLALRSKTSRTIRTLCASRNIDLIGTCRVLVIGAGGLGCELLKDLALSGFRNIHVIDMDTIDLSNLNRQFLFRQKDIGKSKAIVAAEAIERRLPFCSVTPHFCRIEEKPLSFYESFAVIVAGLDSISARRWINRTLVRLLRYDDKGELDMASVIPLVDGGTEGFKGSVRVILPGLSPCVECLLELYPPPVQYQLCTIANTPRSPEHCIEYVKRIAWSEKHPFGDMEIDGDNEAHIQWIYNEAVKRAGAFGIHGVTIRLTKGVIKNIIPAVSSTNAVIAAACALEVFKLVSSSAMPLENYMNFQDGEGIYMGAVLLERDENCELCSRKPITLTFNENDTLEYVCNVLKTDSRFEFTSPSITYMHGTCRALYVPNLPGFENLSRENLTKTLKELGLMNGEEIYVSDPSMKSTLTFRLSILTAAQIES</sequence>
<evidence type="ECO:0000313" key="14">
    <source>
        <dbReference type="Proteomes" id="UP000055048"/>
    </source>
</evidence>
<evidence type="ECO:0000256" key="4">
    <source>
        <dbReference type="ARBA" id="ARBA00022741"/>
    </source>
</evidence>
<dbReference type="GO" id="GO:0019781">
    <property type="term" value="F:NEDD8 activating enzyme activity"/>
    <property type="evidence" value="ECO:0007669"/>
    <property type="project" value="UniProtKB-EC"/>
</dbReference>
<dbReference type="FunFam" id="3.50.50.80:FF:000002">
    <property type="entry name" value="SUMO-activating enzyme subunit 2"/>
    <property type="match status" value="1"/>
</dbReference>
<protein>
    <recommendedName>
        <fullName evidence="11">Tyrosine--tRNA ligase</fullName>
        <ecNumber evidence="11">6.1.1.1</ecNumber>
    </recommendedName>
    <alternativeName>
        <fullName evidence="11">Tyrosyl-tRNA synthetase</fullName>
    </alternativeName>
</protein>
<dbReference type="InterPro" id="IPR000594">
    <property type="entry name" value="ThiF_NAD_FAD-bd"/>
</dbReference>
<dbReference type="SUPFAM" id="SSF52374">
    <property type="entry name" value="Nucleotidylyl transferase"/>
    <property type="match status" value="1"/>
</dbReference>
<keyword evidence="3 11" id="KW-0436">Ligase</keyword>
<dbReference type="GO" id="GO:0005524">
    <property type="term" value="F:ATP binding"/>
    <property type="evidence" value="ECO:0007669"/>
    <property type="project" value="UniProtKB-KW"/>
</dbReference>
<keyword evidence="14" id="KW-1185">Reference proteome</keyword>
<dbReference type="STRING" id="144512.A0A0V0U9F0"/>
<dbReference type="InterPro" id="IPR001412">
    <property type="entry name" value="aa-tRNA-synth_I_CS"/>
</dbReference>
<dbReference type="InterPro" id="IPR036986">
    <property type="entry name" value="S4_RNA-bd_sf"/>
</dbReference>
<dbReference type="Pfam" id="PF00579">
    <property type="entry name" value="tRNA-synt_1b"/>
    <property type="match status" value="1"/>
</dbReference>
<accession>A0A0V0U9F0</accession>
<dbReference type="GO" id="GO:0004831">
    <property type="term" value="F:tyrosine-tRNA ligase activity"/>
    <property type="evidence" value="ECO:0007669"/>
    <property type="project" value="UniProtKB-EC"/>
</dbReference>
<organism evidence="13 14">
    <name type="scientific">Trichinella murrelli</name>
    <dbReference type="NCBI Taxonomy" id="144512"/>
    <lineage>
        <taxon>Eukaryota</taxon>
        <taxon>Metazoa</taxon>
        <taxon>Ecdysozoa</taxon>
        <taxon>Nematoda</taxon>
        <taxon>Enoplea</taxon>
        <taxon>Dorylaimia</taxon>
        <taxon>Trichinellida</taxon>
        <taxon>Trichinellidae</taxon>
        <taxon>Trichinella</taxon>
    </lineage>
</organism>
<dbReference type="PANTHER" id="PTHR11766:SF0">
    <property type="entry name" value="TYROSINE--TRNA LIGASE, MITOCHONDRIAL"/>
    <property type="match status" value="1"/>
</dbReference>
<evidence type="ECO:0000256" key="10">
    <source>
        <dbReference type="ARBA" id="ARBA00048248"/>
    </source>
</evidence>
<keyword evidence="5" id="KW-0833">Ubl conjugation pathway</keyword>
<dbReference type="PRINTS" id="PR01040">
    <property type="entry name" value="TRNASYNTHTYR"/>
</dbReference>
<reference evidence="13 14" key="1">
    <citation type="submission" date="2015-01" db="EMBL/GenBank/DDBJ databases">
        <title>Evolution of Trichinella species and genotypes.</title>
        <authorList>
            <person name="Korhonen P.K."/>
            <person name="Edoardo P."/>
            <person name="Giuseppe L.R."/>
            <person name="Gasser R.B."/>
        </authorList>
    </citation>
    <scope>NUCLEOTIDE SEQUENCE [LARGE SCALE GENOMIC DNA]</scope>
    <source>
        <strain evidence="13">ISS417</strain>
    </source>
</reference>
<keyword evidence="7 11" id="KW-0648">Protein biosynthesis</keyword>
<evidence type="ECO:0000256" key="9">
    <source>
        <dbReference type="ARBA" id="ARBA00024626"/>
    </source>
</evidence>
<dbReference type="GO" id="GO:0005829">
    <property type="term" value="C:cytosol"/>
    <property type="evidence" value="ECO:0007669"/>
    <property type="project" value="TreeGrafter"/>
</dbReference>
<feature type="domain" description="E2 binding" evidence="12">
    <location>
        <begin position="793"/>
        <end position="880"/>
    </location>
</feature>
<dbReference type="CDD" id="cd00805">
    <property type="entry name" value="TyrRS_core"/>
    <property type="match status" value="1"/>
</dbReference>
<dbReference type="GO" id="GO:0005739">
    <property type="term" value="C:mitochondrion"/>
    <property type="evidence" value="ECO:0007669"/>
    <property type="project" value="TreeGrafter"/>
</dbReference>
<dbReference type="CDD" id="cd01488">
    <property type="entry name" value="Uba3_RUB"/>
    <property type="match status" value="1"/>
</dbReference>
<dbReference type="GO" id="GO:0003723">
    <property type="term" value="F:RNA binding"/>
    <property type="evidence" value="ECO:0007669"/>
    <property type="project" value="InterPro"/>
</dbReference>
<evidence type="ECO:0000256" key="1">
    <source>
        <dbReference type="ARBA" id="ARBA00005032"/>
    </source>
</evidence>
<comment type="catalytic activity">
    <reaction evidence="10 11">
        <text>tRNA(Tyr) + L-tyrosine + ATP = L-tyrosyl-tRNA(Tyr) + AMP + diphosphate + H(+)</text>
        <dbReference type="Rhea" id="RHEA:10220"/>
        <dbReference type="Rhea" id="RHEA-COMP:9706"/>
        <dbReference type="Rhea" id="RHEA-COMP:9707"/>
        <dbReference type="ChEBI" id="CHEBI:15378"/>
        <dbReference type="ChEBI" id="CHEBI:30616"/>
        <dbReference type="ChEBI" id="CHEBI:33019"/>
        <dbReference type="ChEBI" id="CHEBI:58315"/>
        <dbReference type="ChEBI" id="CHEBI:78442"/>
        <dbReference type="ChEBI" id="CHEBI:78536"/>
        <dbReference type="ChEBI" id="CHEBI:456215"/>
        <dbReference type="EC" id="6.1.1.1"/>
    </reaction>
</comment>
<dbReference type="Pfam" id="PF08825">
    <property type="entry name" value="E2_bind"/>
    <property type="match status" value="1"/>
</dbReference>
<evidence type="ECO:0000313" key="13">
    <source>
        <dbReference type="EMBL" id="KRX47928.1"/>
    </source>
</evidence>
<dbReference type="GO" id="GO:0045116">
    <property type="term" value="P:protein neddylation"/>
    <property type="evidence" value="ECO:0007669"/>
    <property type="project" value="UniProtKB-UniPathway"/>
</dbReference>
<dbReference type="Proteomes" id="UP000055048">
    <property type="component" value="Unassembled WGS sequence"/>
</dbReference>
<evidence type="ECO:0000256" key="7">
    <source>
        <dbReference type="ARBA" id="ARBA00022917"/>
    </source>
</evidence>
<dbReference type="InterPro" id="IPR014929">
    <property type="entry name" value="E2-binding"/>
</dbReference>
<dbReference type="FunFam" id="1.10.240.10:FF:000001">
    <property type="entry name" value="Tyrosine--tRNA ligase"/>
    <property type="match status" value="1"/>
</dbReference>
<dbReference type="Gene3D" id="3.10.290.10">
    <property type="entry name" value="RNA-binding S4 domain"/>
    <property type="match status" value="1"/>
</dbReference>
<dbReference type="OrthoDB" id="5977743at2759"/>
<comment type="pathway">
    <text evidence="1">Protein modification; protein neddylation.</text>
</comment>
<dbReference type="EC" id="6.1.1.1" evidence="11"/>
<dbReference type="NCBIfam" id="TIGR00234">
    <property type="entry name" value="tyrS"/>
    <property type="match status" value="1"/>
</dbReference>
<dbReference type="InterPro" id="IPR024088">
    <property type="entry name" value="Tyr-tRNA-ligase_bac-type"/>
</dbReference>
<dbReference type="UniPathway" id="UPA00885"/>
<dbReference type="Pfam" id="PF00899">
    <property type="entry name" value="ThiF"/>
    <property type="match status" value="1"/>
</dbReference>
<dbReference type="EMBL" id="JYDJ01000036">
    <property type="protein sequence ID" value="KRX47928.1"/>
    <property type="molecule type" value="Genomic_DNA"/>
</dbReference>
<dbReference type="SMART" id="SM01181">
    <property type="entry name" value="E2_bind"/>
    <property type="match status" value="1"/>
</dbReference>
<dbReference type="InterPro" id="IPR035985">
    <property type="entry name" value="Ubiquitin-activating_enz"/>
</dbReference>
<dbReference type="PROSITE" id="PS00178">
    <property type="entry name" value="AA_TRNA_LIGASE_I"/>
    <property type="match status" value="1"/>
</dbReference>
<dbReference type="AlphaFoldDB" id="A0A0V0U9F0"/>